<dbReference type="EMBL" id="LIAE01005807">
    <property type="protein sequence ID" value="PAV93021.1"/>
    <property type="molecule type" value="Genomic_DNA"/>
</dbReference>
<proteinExistence type="predicted"/>
<evidence type="ECO:0000313" key="1">
    <source>
        <dbReference type="EMBL" id="PAV93021.1"/>
    </source>
</evidence>
<reference evidence="1 2" key="1">
    <citation type="journal article" date="2017" name="Curr. Biol.">
        <title>Genome architecture and evolution of a unichromosomal asexual nematode.</title>
        <authorList>
            <person name="Fradin H."/>
            <person name="Zegar C."/>
            <person name="Gutwein M."/>
            <person name="Lucas J."/>
            <person name="Kovtun M."/>
            <person name="Corcoran D."/>
            <person name="Baugh L.R."/>
            <person name="Kiontke K."/>
            <person name="Gunsalus K."/>
            <person name="Fitch D.H."/>
            <person name="Piano F."/>
        </authorList>
    </citation>
    <scope>NUCLEOTIDE SEQUENCE [LARGE SCALE GENOMIC DNA]</scope>
    <source>
        <strain evidence="1">PF1309</strain>
    </source>
</reference>
<gene>
    <name evidence="1" type="ORF">WR25_20535</name>
</gene>
<comment type="caution">
    <text evidence="1">The sequence shown here is derived from an EMBL/GenBank/DDBJ whole genome shotgun (WGS) entry which is preliminary data.</text>
</comment>
<evidence type="ECO:0000313" key="2">
    <source>
        <dbReference type="Proteomes" id="UP000218231"/>
    </source>
</evidence>
<protein>
    <submittedName>
        <fullName evidence="1">Uncharacterized protein</fullName>
    </submittedName>
</protein>
<dbReference type="AlphaFoldDB" id="A0A2A2M3B3"/>
<accession>A0A2A2M3B3</accession>
<dbReference type="Proteomes" id="UP000218231">
    <property type="component" value="Unassembled WGS sequence"/>
</dbReference>
<organism evidence="1 2">
    <name type="scientific">Diploscapter pachys</name>
    <dbReference type="NCBI Taxonomy" id="2018661"/>
    <lineage>
        <taxon>Eukaryota</taxon>
        <taxon>Metazoa</taxon>
        <taxon>Ecdysozoa</taxon>
        <taxon>Nematoda</taxon>
        <taxon>Chromadorea</taxon>
        <taxon>Rhabditida</taxon>
        <taxon>Rhabditina</taxon>
        <taxon>Rhabditomorpha</taxon>
        <taxon>Rhabditoidea</taxon>
        <taxon>Rhabditidae</taxon>
        <taxon>Diploscapter</taxon>
    </lineage>
</organism>
<sequence length="332" mass="35573">MAGDDGLGLGVALDQQLIVREYSAVGLGPLRGIRTVPGALHLGADGGGVHWHHAGLDHPRQGHFLGHLGPAATALMLGKAMHTLVMVPAMISCLRPVAFTAATNSGLSQALISPLRATYCACGAASWISGINGPLGPWGTEAVVMTGIFARLATLARVMALARSSVMGMSLTVWNRPLWWSISSIATLSGSMRGTWPSKLAACEKLLIVLSSWCENWPSWPLRSGRAPHIHSGDYESRQRRLNEATVSRRAVEYARAACGQAGDRPNGREERCGPVGPWVNPQSCAGGTMMKRLPQSPIRWIGNFQQRYLVDNLVGYLVGQSIGSRFPELII</sequence>
<name>A0A2A2M3B3_9BILA</name>
<keyword evidence="2" id="KW-1185">Reference proteome</keyword>